<comment type="similarity">
    <text evidence="2">Belongs to the FAD-binding monooxygenase family.</text>
</comment>
<keyword evidence="5" id="KW-0521">NADP</keyword>
<comment type="caution">
    <text evidence="8">The sequence shown here is derived from an EMBL/GenBank/DDBJ whole genome shotgun (WGS) entry which is preliminary data.</text>
</comment>
<evidence type="ECO:0000256" key="3">
    <source>
        <dbReference type="ARBA" id="ARBA00022630"/>
    </source>
</evidence>
<keyword evidence="3" id="KW-0285">Flavoprotein</keyword>
<dbReference type="RefSeq" id="WP_248825247.1">
    <property type="nucleotide sequence ID" value="NZ_JALKFT010000013.1"/>
</dbReference>
<evidence type="ECO:0000256" key="1">
    <source>
        <dbReference type="ARBA" id="ARBA00001974"/>
    </source>
</evidence>
<name>A0ABT0JZE7_9ACTN</name>
<dbReference type="SUPFAM" id="SSF51905">
    <property type="entry name" value="FAD/NAD(P)-binding domain"/>
    <property type="match status" value="1"/>
</dbReference>
<evidence type="ECO:0000256" key="2">
    <source>
        <dbReference type="ARBA" id="ARBA00010139"/>
    </source>
</evidence>
<dbReference type="InterPro" id="IPR036188">
    <property type="entry name" value="FAD/NAD-bd_sf"/>
</dbReference>
<dbReference type="Gene3D" id="3.50.50.60">
    <property type="entry name" value="FAD/NAD(P)-binding domain"/>
    <property type="match status" value="2"/>
</dbReference>
<dbReference type="Pfam" id="PF13738">
    <property type="entry name" value="Pyr_redox_3"/>
    <property type="match status" value="1"/>
</dbReference>
<keyword evidence="4" id="KW-0274">FAD</keyword>
<evidence type="ECO:0000256" key="6">
    <source>
        <dbReference type="ARBA" id="ARBA00023002"/>
    </source>
</evidence>
<dbReference type="EMBL" id="JALKFT010000013">
    <property type="protein sequence ID" value="MCK9876934.1"/>
    <property type="molecule type" value="Genomic_DNA"/>
</dbReference>
<evidence type="ECO:0000313" key="9">
    <source>
        <dbReference type="Proteomes" id="UP001201873"/>
    </source>
</evidence>
<gene>
    <name evidence="8" type="ORF">MXD59_14275</name>
</gene>
<sequence length="607" mass="67051">MQEHGGGSALDEELGFDPVALRARYRAERDKRLRPDALDQFVRLRDQLAGESADPYVEPGFTREPLTDEVDIVMVGGGFSGLLLGAHLRKVGVTDGLRFVERGGDFGGTWYWNRYPGAACDTASTIYLPMLEELGSLPSRRYAPAPEIFEHCRRIASTFDLYRDVCFQTEVTDLRWDEDAARWIVSTNRGDAMRARFVIVSPGPMDRPKLAGIPGVESFKGHSFHTSRWDYDYTGGTADGGLDRLGDRTVGIIGTGATAVQCIPHLAAAAGQLYVFQRTPSAVDARDNAELDPSWVAQLQPGWQQRLIDNFTTLTSGGPVDEDLSQDGWTAVARNLRQLMARRTERGEPIDDLAWLVQLADFQTMEGIRSRVDDVIADPATAEALKPWYDRFCKRPCFHDDYLPAFNRPNVTLVDTGGRGVERITETGVVVAGREYPIDCLVHSTGFEVGTPFAKRLGYGVTGRGGDTLLDRWAGGAQTHHGILAHGFPNLFLMSHVQFGFSLNFTHFIAEQAKHIAYIVGRAHTEGIRVVEPTPAAQDAWVAEVERAARDQRAFQSECTPSYFNAEGDLTRLNARNSPYGGSPTAFFAMLADWRADATMPGLRLTT</sequence>
<proteinExistence type="inferred from homology"/>
<reference evidence="8 9" key="1">
    <citation type="submission" date="2022-04" db="EMBL/GenBank/DDBJ databases">
        <title>Genome diversity in the genus Frankia.</title>
        <authorList>
            <person name="Carlos-Shanley C."/>
            <person name="Hahn D."/>
        </authorList>
    </citation>
    <scope>NUCLEOTIDE SEQUENCE [LARGE SCALE GENOMIC DNA]</scope>
    <source>
        <strain evidence="8 9">Ag45/Mut15</strain>
    </source>
</reference>
<accession>A0ABT0JZE7</accession>
<keyword evidence="9" id="KW-1185">Reference proteome</keyword>
<evidence type="ECO:0000256" key="5">
    <source>
        <dbReference type="ARBA" id="ARBA00022857"/>
    </source>
</evidence>
<dbReference type="InterPro" id="IPR050775">
    <property type="entry name" value="FAD-binding_Monooxygenases"/>
</dbReference>
<dbReference type="Proteomes" id="UP001201873">
    <property type="component" value="Unassembled WGS sequence"/>
</dbReference>
<protein>
    <submittedName>
        <fullName evidence="8">NAD(P)/FAD-dependent oxidoreductase</fullName>
    </submittedName>
</protein>
<keyword evidence="7" id="KW-0503">Monooxygenase</keyword>
<dbReference type="PRINTS" id="PR00420">
    <property type="entry name" value="RNGMNOXGNASE"/>
</dbReference>
<dbReference type="PANTHER" id="PTHR43098">
    <property type="entry name" value="L-ORNITHINE N(5)-MONOOXYGENASE-RELATED"/>
    <property type="match status" value="1"/>
</dbReference>
<keyword evidence="6" id="KW-0560">Oxidoreductase</keyword>
<evidence type="ECO:0000256" key="7">
    <source>
        <dbReference type="ARBA" id="ARBA00023033"/>
    </source>
</evidence>
<dbReference type="PANTHER" id="PTHR43098:SF4">
    <property type="entry name" value="BLR3857 PROTEIN"/>
    <property type="match status" value="1"/>
</dbReference>
<evidence type="ECO:0000256" key="4">
    <source>
        <dbReference type="ARBA" id="ARBA00022827"/>
    </source>
</evidence>
<comment type="cofactor">
    <cofactor evidence="1">
        <name>FAD</name>
        <dbReference type="ChEBI" id="CHEBI:57692"/>
    </cofactor>
</comment>
<evidence type="ECO:0000313" key="8">
    <source>
        <dbReference type="EMBL" id="MCK9876934.1"/>
    </source>
</evidence>
<organism evidence="8 9">
    <name type="scientific">Frankia umida</name>
    <dbReference type="NCBI Taxonomy" id="573489"/>
    <lineage>
        <taxon>Bacteria</taxon>
        <taxon>Bacillati</taxon>
        <taxon>Actinomycetota</taxon>
        <taxon>Actinomycetes</taxon>
        <taxon>Frankiales</taxon>
        <taxon>Frankiaceae</taxon>
        <taxon>Frankia</taxon>
    </lineage>
</organism>